<name>A0ACB5RZP5_9PEZI</name>
<accession>A0ACB5RZP5</accession>
<comment type="caution">
    <text evidence="1">The sequence shown here is derived from an EMBL/GenBank/DDBJ whole genome shotgun (WGS) entry which is preliminary data.</text>
</comment>
<reference evidence="1" key="1">
    <citation type="submission" date="2024-09" db="EMBL/GenBank/DDBJ databases">
        <title>Draft Genome Sequences of Neofusicoccum parvum.</title>
        <authorList>
            <person name="Ashida A."/>
            <person name="Camagna M."/>
            <person name="Tanaka A."/>
            <person name="Takemoto D."/>
        </authorList>
    </citation>
    <scope>NUCLEOTIDE SEQUENCE</scope>
    <source>
        <strain evidence="1">PPO83</strain>
    </source>
</reference>
<evidence type="ECO:0000313" key="1">
    <source>
        <dbReference type="EMBL" id="GME25999.1"/>
    </source>
</evidence>
<sequence>MFGGIALEIVGYAGRIQLHFNPFPFDPFLEYLICLTIGPAFLSAAIYLCLGRIIVVYGEGISRIRPRTYAIIFVCCDLISLILQAAGGALTATADEDQPDLGQTGINIMIAGLASQVASLAVFMALCVDFAIRACRHRDQLNNDFIHLRSTRLWKGFLFGISIATTTIMARCIYRVLELNEGFNGPLANDELVFMILEGPMIIIACVCLTVFHPGICFRGRWMEADWSFGKEKKSSGSKWDVELSSAESEGAVDCVPIKRPRPQHAVKVTMGVYDNPIIPGFNPDPSIVRVGPDYFLVTSTFEYFPGVPVYHSTDLIRWRLIGHALTRRSQLDIRTPEAGGGIWAPTIRWHGGAFYVTTACFDRYRPQADDRVWPRGFYVSTADIWDDASWSDPVYFDQLGFDQDLFWDADGTAYLSTTYRKRARTPGAALKDFAVHAAAVDLATGAAAAPPVLLRESRAGSGVAEGAHLFRRGRFCYLLTAEGGTEGGHCERVCRSEGGPLGPWEEWVDDGRGRVLWESGAAGDEVERTGHADVVEGADGRWWAVFLGVRAGGGGTSVFGRETFLVPVTWEDDWPVFNGGRKVTLQGDAPGLFQIEREMAWRDGFEAEELQLGWYRKNTPLKKDFSLTERPGFLRLHGGPYSLSTPACPTLFLRKQTRDPVTWETKLSFRPDSPHTEAGTVVYWNQHTYSSIGIRVATDGGGGEASKRIIRFRPAEGAVVEKELASWDSDVVLTIKSEGGFALGFREELDGKGSGATRWVGQVSRQVMTRDPDVGAAFTGMMFGVYAFGELEKCFAPADFAYAEFR</sequence>
<keyword evidence="1" id="KW-0378">Hydrolase</keyword>
<keyword evidence="2" id="KW-1185">Reference proteome</keyword>
<evidence type="ECO:0000313" key="2">
    <source>
        <dbReference type="Proteomes" id="UP001165186"/>
    </source>
</evidence>
<organism evidence="1 2">
    <name type="scientific">Neofusicoccum parvum</name>
    <dbReference type="NCBI Taxonomy" id="310453"/>
    <lineage>
        <taxon>Eukaryota</taxon>
        <taxon>Fungi</taxon>
        <taxon>Dikarya</taxon>
        <taxon>Ascomycota</taxon>
        <taxon>Pezizomycotina</taxon>
        <taxon>Dothideomycetes</taxon>
        <taxon>Dothideomycetes incertae sedis</taxon>
        <taxon>Botryosphaeriales</taxon>
        <taxon>Botryosphaeriaceae</taxon>
        <taxon>Neofusicoccum</taxon>
    </lineage>
</organism>
<proteinExistence type="predicted"/>
<gene>
    <name evidence="1" type="primary">g3247</name>
    <name evidence="1" type="ORF">NpPPO83_00003247</name>
</gene>
<dbReference type="EMBL" id="BSXG01000024">
    <property type="protein sequence ID" value="GME25999.1"/>
    <property type="molecule type" value="Genomic_DNA"/>
</dbReference>
<protein>
    <submittedName>
        <fullName evidence="1">Glycosyl hydrolases family 43</fullName>
    </submittedName>
</protein>
<dbReference type="Proteomes" id="UP001165186">
    <property type="component" value="Unassembled WGS sequence"/>
</dbReference>